<feature type="compositionally biased region" description="Basic residues" evidence="1">
    <location>
        <begin position="31"/>
        <end position="43"/>
    </location>
</feature>
<dbReference type="EMBL" id="CM008047">
    <property type="protein sequence ID" value="PVH64377.1"/>
    <property type="molecule type" value="Genomic_DNA"/>
</dbReference>
<organism evidence="2">
    <name type="scientific">Panicum hallii</name>
    <dbReference type="NCBI Taxonomy" id="206008"/>
    <lineage>
        <taxon>Eukaryota</taxon>
        <taxon>Viridiplantae</taxon>
        <taxon>Streptophyta</taxon>
        <taxon>Embryophyta</taxon>
        <taxon>Tracheophyta</taxon>
        <taxon>Spermatophyta</taxon>
        <taxon>Magnoliopsida</taxon>
        <taxon>Liliopsida</taxon>
        <taxon>Poales</taxon>
        <taxon>Poaceae</taxon>
        <taxon>PACMAD clade</taxon>
        <taxon>Panicoideae</taxon>
        <taxon>Panicodae</taxon>
        <taxon>Paniceae</taxon>
        <taxon>Panicinae</taxon>
        <taxon>Panicum</taxon>
        <taxon>Panicum sect. Panicum</taxon>
    </lineage>
</organism>
<accession>A0A2T8KQA4</accession>
<feature type="compositionally biased region" description="Polar residues" evidence="1">
    <location>
        <begin position="44"/>
        <end position="53"/>
    </location>
</feature>
<feature type="region of interest" description="Disordered" evidence="1">
    <location>
        <begin position="31"/>
        <end position="54"/>
    </location>
</feature>
<reference evidence="2" key="1">
    <citation type="submission" date="2018-04" db="EMBL/GenBank/DDBJ databases">
        <title>WGS assembly of Panicum hallii.</title>
        <authorList>
            <person name="Lovell J."/>
            <person name="Jenkins J."/>
            <person name="Lowry D."/>
            <person name="Mamidi S."/>
            <person name="Sreedasyam A."/>
            <person name="Weng X."/>
            <person name="Barry K."/>
            <person name="Bonette J."/>
            <person name="Campitelli B."/>
            <person name="Daum C."/>
            <person name="Gordon S."/>
            <person name="Gould B."/>
            <person name="Lipzen A."/>
            <person name="Macqueen A."/>
            <person name="Palacio-Mejia J."/>
            <person name="Plott C."/>
            <person name="Shakirov E."/>
            <person name="Shu S."/>
            <person name="Yoshinaga Y."/>
            <person name="Zane M."/>
            <person name="Rokhsar D."/>
            <person name="Grimwood J."/>
            <person name="Schmutz J."/>
            <person name="Juenger T."/>
        </authorList>
    </citation>
    <scope>NUCLEOTIDE SEQUENCE [LARGE SCALE GENOMIC DNA]</scope>
    <source>
        <strain evidence="2">FIL2</strain>
    </source>
</reference>
<dbReference type="Gramene" id="PVH64377">
    <property type="protein sequence ID" value="PVH64377"/>
    <property type="gene ID" value="PAHAL_2G252700"/>
</dbReference>
<name>A0A2T8KQA4_9POAL</name>
<dbReference type="AlphaFoldDB" id="A0A2T8KQA4"/>
<protein>
    <submittedName>
        <fullName evidence="2">Uncharacterized protein</fullName>
    </submittedName>
</protein>
<proteinExistence type="predicted"/>
<sequence>MWQATLSATTIPLGRFPSHVFLAESCRWGTHKPRSMPQRKHQKPQTNSRQPADQVNARLRWLSKLRKGASCSQFIQWRWRFETYSIHFNVRATQGKGGRCWVAGSMPFKGPGAGRCERASQSMALWSAESGGGYRPRQLWRRRGAAREQWYGEDHGMVHEVNLYSSYIRGWIARCRVVINWRAYLNLDRYLCPSIWWILHSHMYSSTEYRLLLQSVSW</sequence>
<gene>
    <name evidence="2" type="ORF">PAHAL_2G252700</name>
</gene>
<evidence type="ECO:0000313" key="2">
    <source>
        <dbReference type="EMBL" id="PVH64377.1"/>
    </source>
</evidence>
<evidence type="ECO:0000256" key="1">
    <source>
        <dbReference type="SAM" id="MobiDB-lite"/>
    </source>
</evidence>
<dbReference type="Proteomes" id="UP000243499">
    <property type="component" value="Chromosome 2"/>
</dbReference>